<feature type="transmembrane region" description="Helical" evidence="8">
    <location>
        <begin position="246"/>
        <end position="270"/>
    </location>
</feature>
<dbReference type="Pfam" id="PF03845">
    <property type="entry name" value="Spore_permease"/>
    <property type="match status" value="1"/>
</dbReference>
<evidence type="ECO:0000256" key="6">
    <source>
        <dbReference type="ARBA" id="ARBA00022989"/>
    </source>
</evidence>
<dbReference type="Proteomes" id="UP000252100">
    <property type="component" value="Chromosome"/>
</dbReference>
<evidence type="ECO:0000256" key="8">
    <source>
        <dbReference type="SAM" id="Phobius"/>
    </source>
</evidence>
<evidence type="ECO:0000256" key="4">
    <source>
        <dbReference type="ARBA" id="ARBA00022544"/>
    </source>
</evidence>
<dbReference type="AlphaFoldDB" id="A0A345C2K4"/>
<dbReference type="Gene3D" id="1.20.1740.10">
    <property type="entry name" value="Amino acid/polyamine transporter I"/>
    <property type="match status" value="1"/>
</dbReference>
<feature type="transmembrane region" description="Helical" evidence="8">
    <location>
        <begin position="170"/>
        <end position="193"/>
    </location>
</feature>
<feature type="transmembrane region" description="Helical" evidence="8">
    <location>
        <begin position="300"/>
        <end position="320"/>
    </location>
</feature>
<feature type="transmembrane region" description="Helical" evidence="8">
    <location>
        <begin position="363"/>
        <end position="384"/>
    </location>
</feature>
<keyword evidence="5 8" id="KW-0812">Transmembrane</keyword>
<proteinExistence type="inferred from homology"/>
<evidence type="ECO:0000313" key="9">
    <source>
        <dbReference type="EMBL" id="AXF57435.1"/>
    </source>
</evidence>
<name>A0A345C2K4_9BACI</name>
<feature type="transmembrane region" description="Helical" evidence="8">
    <location>
        <begin position="213"/>
        <end position="234"/>
    </location>
</feature>
<dbReference type="PANTHER" id="PTHR34975">
    <property type="entry name" value="SPORE GERMINATION PROTEIN A2"/>
    <property type="match status" value="1"/>
</dbReference>
<evidence type="ECO:0000256" key="7">
    <source>
        <dbReference type="ARBA" id="ARBA00023136"/>
    </source>
</evidence>
<evidence type="ECO:0000256" key="2">
    <source>
        <dbReference type="ARBA" id="ARBA00007998"/>
    </source>
</evidence>
<dbReference type="PANTHER" id="PTHR34975:SF2">
    <property type="entry name" value="SPORE GERMINATION PROTEIN A2"/>
    <property type="match status" value="1"/>
</dbReference>
<accession>A0A345C2K4</accession>
<dbReference type="InterPro" id="IPR004761">
    <property type="entry name" value="Spore_GerAB"/>
</dbReference>
<evidence type="ECO:0000256" key="1">
    <source>
        <dbReference type="ARBA" id="ARBA00004141"/>
    </source>
</evidence>
<keyword evidence="4" id="KW-0309">Germination</keyword>
<organism evidence="9 10">
    <name type="scientific">Salicibibacter kimchii</name>
    <dbReference type="NCBI Taxonomy" id="2099786"/>
    <lineage>
        <taxon>Bacteria</taxon>
        <taxon>Bacillati</taxon>
        <taxon>Bacillota</taxon>
        <taxon>Bacilli</taxon>
        <taxon>Bacillales</taxon>
        <taxon>Bacillaceae</taxon>
        <taxon>Salicibibacter</taxon>
    </lineage>
</organism>
<evidence type="ECO:0000313" key="10">
    <source>
        <dbReference type="Proteomes" id="UP000252100"/>
    </source>
</evidence>
<keyword evidence="3" id="KW-0813">Transport</keyword>
<dbReference type="GO" id="GO:0016020">
    <property type="term" value="C:membrane"/>
    <property type="evidence" value="ECO:0007669"/>
    <property type="project" value="UniProtKB-SubCell"/>
</dbReference>
<dbReference type="NCBIfam" id="TIGR00912">
    <property type="entry name" value="2A0309"/>
    <property type="match status" value="1"/>
</dbReference>
<evidence type="ECO:0000256" key="5">
    <source>
        <dbReference type="ARBA" id="ARBA00022692"/>
    </source>
</evidence>
<comment type="similarity">
    <text evidence="2">Belongs to the amino acid-polyamine-organocation (APC) superfamily. Spore germination protein (SGP) (TC 2.A.3.9) family.</text>
</comment>
<dbReference type="KEGG" id="rue:DT065_16545"/>
<keyword evidence="7 8" id="KW-0472">Membrane</keyword>
<feature type="transmembrane region" description="Helical" evidence="8">
    <location>
        <begin position="332"/>
        <end position="351"/>
    </location>
</feature>
<protein>
    <submittedName>
        <fullName evidence="9">Spore gernimation protein</fullName>
    </submittedName>
</protein>
<evidence type="ECO:0000256" key="3">
    <source>
        <dbReference type="ARBA" id="ARBA00022448"/>
    </source>
</evidence>
<dbReference type="EMBL" id="CP031092">
    <property type="protein sequence ID" value="AXF57435.1"/>
    <property type="molecule type" value="Genomic_DNA"/>
</dbReference>
<keyword evidence="6 8" id="KW-1133">Transmembrane helix</keyword>
<keyword evidence="10" id="KW-1185">Reference proteome</keyword>
<reference evidence="9 10" key="1">
    <citation type="journal article" date="2018" name="J. Microbiol.">
        <title>Salicibibacter kimchii gen. nov., sp. nov., a moderately halophilic and alkalitolerant bacterium in the family Bacillaceae, isolated from kimchi.</title>
        <authorList>
            <person name="Jang J.Y."/>
            <person name="Oh Y.J."/>
            <person name="Lim S.K."/>
            <person name="Park H.K."/>
            <person name="Lee C."/>
            <person name="Kim J.Y."/>
            <person name="Lee M.A."/>
            <person name="Choi H.J."/>
        </authorList>
    </citation>
    <scope>NUCLEOTIDE SEQUENCE [LARGE SCALE GENOMIC DNA]</scope>
    <source>
        <strain evidence="9 10">NKC1-1</strain>
    </source>
</reference>
<feature type="transmembrane region" description="Helical" evidence="8">
    <location>
        <begin position="141"/>
        <end position="163"/>
    </location>
</feature>
<sequence length="397" mass="44846">MLQHHRGKTRSINANDEKSWERLVRMNSREKFQIKAHEMAVSLLAITPSIGFLSSPRELTEAMNTADGWFVIILYGFLTMAVISVYTHLQRKYPGQNLLEFIGQSKLGHWIAKGLALFFIVFFVSLMAYQLHIFGDVMKLYLLIYTPPEFTTALIVLLAAYAVSKGTQGIIHLSLMFVPITLLFIIIMVVFNIPNVNLQELRPLFPEGISPILRGMTVGFPAFIGIEILFFFMASMKESQIRALPLNVSIIILVILNVLILMSSIAIFSLQATKLATFPTVELAKEIEIPGGFFERIESLMLTVWVMSIFNALSISYLLAVQNIQAHFVPRVNKIWVTAGLAFIVIILAFVPQSLSEAFIMRHWVNSLGLILIFAGLSCGYLSYWNRRHQNNLKGED</sequence>
<dbReference type="GO" id="GO:0009847">
    <property type="term" value="P:spore germination"/>
    <property type="evidence" value="ECO:0007669"/>
    <property type="project" value="InterPro"/>
</dbReference>
<feature type="transmembrane region" description="Helical" evidence="8">
    <location>
        <begin position="110"/>
        <end position="129"/>
    </location>
</feature>
<feature type="transmembrane region" description="Helical" evidence="8">
    <location>
        <begin position="68"/>
        <end position="89"/>
    </location>
</feature>
<feature type="transmembrane region" description="Helical" evidence="8">
    <location>
        <begin position="39"/>
        <end position="56"/>
    </location>
</feature>
<comment type="subcellular location">
    <subcellularLocation>
        <location evidence="1">Membrane</location>
        <topology evidence="1">Multi-pass membrane protein</topology>
    </subcellularLocation>
</comment>
<gene>
    <name evidence="9" type="ORF">DT065_16545</name>
</gene>